<accession>N2A028</accession>
<reference evidence="2 3" key="1">
    <citation type="journal article" date="2014" name="Genome Announc.">
        <title>Draft genome sequences of the altered schaedler flora, a defined bacterial community from gnotobiotic mice.</title>
        <authorList>
            <person name="Wannemuehler M.J."/>
            <person name="Overstreet A.M."/>
            <person name="Ward D.V."/>
            <person name="Phillips G.J."/>
        </authorList>
    </citation>
    <scope>NUCLEOTIDE SEQUENCE [LARGE SCALE GENOMIC DNA]</scope>
    <source>
        <strain evidence="2 3">ASF492</strain>
    </source>
</reference>
<dbReference type="GO" id="GO:0016702">
    <property type="term" value="F:oxidoreductase activity, acting on single donors with incorporation of molecular oxygen, incorporation of two atoms of oxygen"/>
    <property type="evidence" value="ECO:0007669"/>
    <property type="project" value="UniProtKB-ARBA"/>
</dbReference>
<dbReference type="STRING" id="1235802.C823_03923"/>
<dbReference type="InterPro" id="IPR004183">
    <property type="entry name" value="Xdiol_dOase_suB"/>
</dbReference>
<gene>
    <name evidence="2" type="ORF">C823_03923</name>
</gene>
<evidence type="ECO:0000313" key="2">
    <source>
        <dbReference type="EMBL" id="EMZ22682.1"/>
    </source>
</evidence>
<dbReference type="Pfam" id="PF02900">
    <property type="entry name" value="LigB"/>
    <property type="match status" value="1"/>
</dbReference>
<dbReference type="NCBIfam" id="TIGR04336">
    <property type="entry name" value="AmmeMemoSam_B"/>
    <property type="match status" value="1"/>
</dbReference>
<dbReference type="GO" id="GO:0008198">
    <property type="term" value="F:ferrous iron binding"/>
    <property type="evidence" value="ECO:0007669"/>
    <property type="project" value="InterPro"/>
</dbReference>
<proteinExistence type="predicted"/>
<dbReference type="CDD" id="cd07951">
    <property type="entry name" value="ED_3B_N_AMMECR1"/>
    <property type="match status" value="1"/>
</dbReference>
<organism evidence="2 3">
    <name type="scientific">Eubacterium plexicaudatum ASF492</name>
    <dbReference type="NCBI Taxonomy" id="1235802"/>
    <lineage>
        <taxon>Bacteria</taxon>
        <taxon>Bacillati</taxon>
        <taxon>Bacillota</taxon>
        <taxon>Clostridia</taxon>
        <taxon>Eubacteriales</taxon>
        <taxon>Eubacteriaceae</taxon>
        <taxon>Eubacterium</taxon>
    </lineage>
</organism>
<comment type="caution">
    <text evidence="2">The sequence shown here is derived from an EMBL/GenBank/DDBJ whole genome shotgun (WGS) entry which is preliminary data.</text>
</comment>
<dbReference type="SUPFAM" id="SSF53213">
    <property type="entry name" value="LigB-like"/>
    <property type="match status" value="1"/>
</dbReference>
<protein>
    <recommendedName>
        <fullName evidence="1">Extradiol ring-cleavage dioxygenase class III enzyme subunit B domain-containing protein</fullName>
    </recommendedName>
</protein>
<name>N2A028_9FIRM</name>
<dbReference type="EMBL" id="AQFT01000119">
    <property type="protein sequence ID" value="EMZ22682.1"/>
    <property type="molecule type" value="Genomic_DNA"/>
</dbReference>
<dbReference type="AlphaFoldDB" id="N2A028"/>
<dbReference type="HOGENOM" id="CLU_089900_0_0_9"/>
<dbReference type="PATRIC" id="fig|1235802.3.peg.4144"/>
<evidence type="ECO:0000259" key="1">
    <source>
        <dbReference type="Pfam" id="PF02900"/>
    </source>
</evidence>
<dbReference type="Proteomes" id="UP000012589">
    <property type="component" value="Unassembled WGS sequence"/>
</dbReference>
<evidence type="ECO:0000313" key="3">
    <source>
        <dbReference type="Proteomes" id="UP000012589"/>
    </source>
</evidence>
<dbReference type="Gene3D" id="3.40.830.10">
    <property type="entry name" value="LigB-like"/>
    <property type="match status" value="1"/>
</dbReference>
<feature type="domain" description="Extradiol ring-cleavage dioxygenase class III enzyme subunit B" evidence="1">
    <location>
        <begin position="6"/>
        <end position="260"/>
    </location>
</feature>
<dbReference type="eggNOG" id="COG3885">
    <property type="taxonomic scope" value="Bacteria"/>
</dbReference>
<keyword evidence="3" id="KW-1185">Reference proteome</keyword>
<sequence>MGIQAAFMLPHPPLIIPEIGRGEEKKIQKTIDAYEHCAQMIAALRPETIIVISPHQTMYADYFHISPGSSAQGDFARFGAPQVRVRVDYDTQLVARLCEGAQQWQLPAGTDGERDSRPDHGTMVPLYFVNRYLDRYRIVRMGLSGLPLAEHYKLGQCLAEAVQALDTKAVLIASGDLSHRLKADGPYGYRKEGPEYDRQVMDVMEKADFVRLLHFSEDFCEKAGECGHRSFTILAGALEKSKVHAQRLSYEGTFGVGYGICAYTCTDPESAV</sequence>